<dbReference type="GO" id="GO:0016279">
    <property type="term" value="F:protein-lysine N-methyltransferase activity"/>
    <property type="evidence" value="ECO:0007669"/>
    <property type="project" value="TreeGrafter"/>
</dbReference>
<dbReference type="PANTHER" id="PTHR13271">
    <property type="entry name" value="UNCHARACTERIZED PUTATIVE METHYLTRANSFERASE"/>
    <property type="match status" value="1"/>
</dbReference>
<comment type="caution">
    <text evidence="5">The sequence shown here is derived from an EMBL/GenBank/DDBJ whole genome shotgun (WGS) entry which is preliminary data.</text>
</comment>
<keyword evidence="3" id="KW-0949">S-adenosyl-L-methionine</keyword>
<dbReference type="Gene3D" id="3.90.1420.10">
    <property type="entry name" value="Rubisco LSMT, substrate-binding domain"/>
    <property type="match status" value="1"/>
</dbReference>
<proteinExistence type="predicted"/>
<keyword evidence="2" id="KW-0808">Transferase</keyword>
<evidence type="ECO:0000259" key="4">
    <source>
        <dbReference type="Pfam" id="PF09273"/>
    </source>
</evidence>
<evidence type="ECO:0000256" key="3">
    <source>
        <dbReference type="ARBA" id="ARBA00022691"/>
    </source>
</evidence>
<dbReference type="AlphaFoldDB" id="A0A8S3URV7"/>
<dbReference type="Proteomes" id="UP000683360">
    <property type="component" value="Unassembled WGS sequence"/>
</dbReference>
<organism evidence="5 6">
    <name type="scientific">Mytilus edulis</name>
    <name type="common">Blue mussel</name>
    <dbReference type="NCBI Taxonomy" id="6550"/>
    <lineage>
        <taxon>Eukaryota</taxon>
        <taxon>Metazoa</taxon>
        <taxon>Spiralia</taxon>
        <taxon>Lophotrochozoa</taxon>
        <taxon>Mollusca</taxon>
        <taxon>Bivalvia</taxon>
        <taxon>Autobranchia</taxon>
        <taxon>Pteriomorphia</taxon>
        <taxon>Mytilida</taxon>
        <taxon>Mytiloidea</taxon>
        <taxon>Mytilidae</taxon>
        <taxon>Mytilinae</taxon>
        <taxon>Mytilus</taxon>
    </lineage>
</organism>
<keyword evidence="6" id="KW-1185">Reference proteome</keyword>
<reference evidence="5" key="1">
    <citation type="submission" date="2021-03" db="EMBL/GenBank/DDBJ databases">
        <authorList>
            <person name="Bekaert M."/>
        </authorList>
    </citation>
    <scope>NUCLEOTIDE SEQUENCE</scope>
</reference>
<dbReference type="EMBL" id="CAJPWZ010002923">
    <property type="protein sequence ID" value="CAG2248136.1"/>
    <property type="molecule type" value="Genomic_DNA"/>
</dbReference>
<dbReference type="GO" id="GO:0032259">
    <property type="term" value="P:methylation"/>
    <property type="evidence" value="ECO:0007669"/>
    <property type="project" value="UniProtKB-KW"/>
</dbReference>
<dbReference type="InterPro" id="IPR036464">
    <property type="entry name" value="Rubisco_LSMT_subst-bd_sf"/>
</dbReference>
<dbReference type="InterPro" id="IPR015353">
    <property type="entry name" value="Rubisco_LSMT_subst-bd"/>
</dbReference>
<evidence type="ECO:0000313" key="5">
    <source>
        <dbReference type="EMBL" id="CAG2248136.1"/>
    </source>
</evidence>
<name>A0A8S3URV7_MYTED</name>
<keyword evidence="1" id="KW-0489">Methyltransferase</keyword>
<dbReference type="Pfam" id="PF09273">
    <property type="entry name" value="Rubis-subs-bind"/>
    <property type="match status" value="1"/>
</dbReference>
<accession>A0A8S3URV7</accession>
<dbReference type="InterPro" id="IPR050600">
    <property type="entry name" value="SETD3_SETD6_MTase"/>
</dbReference>
<dbReference type="Gene3D" id="3.90.1410.10">
    <property type="entry name" value="set domain protein methyltransferase, domain 1"/>
    <property type="match status" value="1"/>
</dbReference>
<evidence type="ECO:0000256" key="2">
    <source>
        <dbReference type="ARBA" id="ARBA00022679"/>
    </source>
</evidence>
<dbReference type="InterPro" id="IPR046341">
    <property type="entry name" value="SET_dom_sf"/>
</dbReference>
<feature type="domain" description="Rubisco LSMT substrate-binding" evidence="4">
    <location>
        <begin position="291"/>
        <end position="401"/>
    </location>
</feature>
<dbReference type="PANTHER" id="PTHR13271:SF151">
    <property type="entry name" value="SET DOMAIN-CONTAINING PROTEIN 4"/>
    <property type="match status" value="1"/>
</dbReference>
<dbReference type="OrthoDB" id="341421at2759"/>
<dbReference type="SUPFAM" id="SSF82199">
    <property type="entry name" value="SET domain"/>
    <property type="match status" value="1"/>
</dbReference>
<evidence type="ECO:0000313" key="6">
    <source>
        <dbReference type="Proteomes" id="UP000683360"/>
    </source>
</evidence>
<sequence length="407" mass="45402">MISGGKGIKQDGANEVMISRGKGIKQDGANEVMISRGKGIKQDKANEVMISGDGANEVMISGGKGIKQDGANEVMISRGKGIKQDQANEVMISRGKGIKQDQANEVMISRGKGIKQDGANEVMISRGKGIKQDGANEVMISRGKGIKQDKANEVMISREQSKGIKQDGANEVMISRGKGIKQDKANEVMISRGKGIKQDGANEVMISRGKGIKQDQANEVEAGFNKNNNCFEIKTYNSFRKYDQVFISYGAHSNTHLLMEYGFILPDNPHDVYELDYDEIVRVAQNLNLQYIDRKKRIIEENNINRKLVCSKEGVSWSMHAVMKILAMDFTELKSWKLIFKDDQISVTNQKAVEQMGHILLQQELLELRSVFVKFPSKDKSRLTPHQNLALDLLKIEENILQQSIKL</sequence>
<gene>
    <name evidence="5" type="ORF">MEDL_60010</name>
</gene>
<protein>
    <recommendedName>
        <fullName evidence="4">Rubisco LSMT substrate-binding domain-containing protein</fullName>
    </recommendedName>
</protein>
<evidence type="ECO:0000256" key="1">
    <source>
        <dbReference type="ARBA" id="ARBA00022603"/>
    </source>
</evidence>